<feature type="domain" description="DNA2/NAM7 helicase helicase" evidence="7">
    <location>
        <begin position="121"/>
        <end position="292"/>
    </location>
</feature>
<dbReference type="EMBL" id="WFKJ01000006">
    <property type="protein sequence ID" value="KAB7892304.1"/>
    <property type="molecule type" value="Genomic_DNA"/>
</dbReference>
<comment type="caution">
    <text evidence="9">The sequence shown here is derived from an EMBL/GenBank/DDBJ whole genome shotgun (WGS) entry which is preliminary data.</text>
</comment>
<dbReference type="GO" id="GO:0016787">
    <property type="term" value="F:hydrolase activity"/>
    <property type="evidence" value="ECO:0007669"/>
    <property type="project" value="UniProtKB-KW"/>
</dbReference>
<evidence type="ECO:0000313" key="10">
    <source>
        <dbReference type="EMBL" id="KAB7892304.1"/>
    </source>
</evidence>
<feature type="domain" description="DNA2/NAM7 helicase-like C-terminal" evidence="8">
    <location>
        <begin position="511"/>
        <end position="662"/>
    </location>
</feature>
<dbReference type="PANTHER" id="PTHR43788">
    <property type="entry name" value="DNA2/NAM7 HELICASE FAMILY MEMBER"/>
    <property type="match status" value="1"/>
</dbReference>
<accession>A0A6L4WSP8</accession>
<keyword evidence="4" id="KW-0347">Helicase</keyword>
<dbReference type="InterPro" id="IPR027417">
    <property type="entry name" value="P-loop_NTPase"/>
</dbReference>
<reference evidence="11 12" key="1">
    <citation type="submission" date="2019-10" db="EMBL/GenBank/DDBJ databases">
        <title>Poseidonibacter ostreae sp. nov., isolated from the gut of the Ostrea denselamellosa.</title>
        <authorList>
            <person name="Choi A."/>
        </authorList>
    </citation>
    <scope>NUCLEOTIDE SEQUENCE [LARGE SCALE GENOMIC DNA]</scope>
    <source>
        <strain evidence="9 12">SJOD-M-33</strain>
        <strain evidence="10 11">SJOD-M-5</strain>
    </source>
</reference>
<organism evidence="9 12">
    <name type="scientific">Poseidonibacter ostreae</name>
    <dbReference type="NCBI Taxonomy" id="2654171"/>
    <lineage>
        <taxon>Bacteria</taxon>
        <taxon>Pseudomonadati</taxon>
        <taxon>Campylobacterota</taxon>
        <taxon>Epsilonproteobacteria</taxon>
        <taxon>Campylobacterales</taxon>
        <taxon>Arcobacteraceae</taxon>
        <taxon>Poseidonibacter</taxon>
    </lineage>
</organism>
<evidence type="ECO:0000256" key="2">
    <source>
        <dbReference type="ARBA" id="ARBA00022741"/>
    </source>
</evidence>
<dbReference type="GO" id="GO:0043139">
    <property type="term" value="F:5'-3' DNA helicase activity"/>
    <property type="evidence" value="ECO:0007669"/>
    <property type="project" value="TreeGrafter"/>
</dbReference>
<dbReference type="Proteomes" id="UP000472839">
    <property type="component" value="Unassembled WGS sequence"/>
</dbReference>
<dbReference type="Pfam" id="PF10881">
    <property type="entry name" value="DUF2726"/>
    <property type="match status" value="1"/>
</dbReference>
<evidence type="ECO:0000259" key="6">
    <source>
        <dbReference type="Pfam" id="PF10881"/>
    </source>
</evidence>
<gene>
    <name evidence="10" type="ORF">GBG18_03370</name>
    <name evidence="9" type="ORF">GBG19_08550</name>
</gene>
<dbReference type="Gene3D" id="3.40.960.10">
    <property type="entry name" value="VSR Endonuclease"/>
    <property type="match status" value="1"/>
</dbReference>
<evidence type="ECO:0000259" key="8">
    <source>
        <dbReference type="Pfam" id="PF13087"/>
    </source>
</evidence>
<dbReference type="Gene3D" id="3.40.50.300">
    <property type="entry name" value="P-loop containing nucleotide triphosphate hydrolases"/>
    <property type="match status" value="3"/>
</dbReference>
<dbReference type="EMBL" id="WFKK01000022">
    <property type="protein sequence ID" value="KAB7888649.1"/>
    <property type="molecule type" value="Genomic_DNA"/>
</dbReference>
<dbReference type="InterPro" id="IPR050534">
    <property type="entry name" value="Coronavir_polyprotein_1ab"/>
</dbReference>
<evidence type="ECO:0000256" key="4">
    <source>
        <dbReference type="ARBA" id="ARBA00022806"/>
    </source>
</evidence>
<protein>
    <submittedName>
        <fullName evidence="9">AAA family ATPase</fullName>
    </submittedName>
</protein>
<dbReference type="InterPro" id="IPR024402">
    <property type="entry name" value="DUF2726"/>
</dbReference>
<dbReference type="InterPro" id="IPR041677">
    <property type="entry name" value="DNA2/NAM7_AAA_11"/>
</dbReference>
<dbReference type="Proteomes" id="UP000461010">
    <property type="component" value="Unassembled WGS sequence"/>
</dbReference>
<dbReference type="CDD" id="cd18808">
    <property type="entry name" value="SF1_C_Upf1"/>
    <property type="match status" value="1"/>
</dbReference>
<dbReference type="Pfam" id="PF13086">
    <property type="entry name" value="AAA_11"/>
    <property type="match status" value="2"/>
</dbReference>
<keyword evidence="5" id="KW-0067">ATP-binding</keyword>
<evidence type="ECO:0000256" key="1">
    <source>
        <dbReference type="ARBA" id="ARBA00007913"/>
    </source>
</evidence>
<evidence type="ECO:0000313" key="11">
    <source>
        <dbReference type="Proteomes" id="UP000461010"/>
    </source>
</evidence>
<keyword evidence="11" id="KW-1185">Reference proteome</keyword>
<keyword evidence="3" id="KW-0378">Hydrolase</keyword>
<feature type="domain" description="DUF2726" evidence="6">
    <location>
        <begin position="721"/>
        <end position="837"/>
    </location>
</feature>
<proteinExistence type="inferred from homology"/>
<dbReference type="PANTHER" id="PTHR43788:SF8">
    <property type="entry name" value="DNA-BINDING PROTEIN SMUBP-2"/>
    <property type="match status" value="1"/>
</dbReference>
<name>A0A6L4WSP8_9BACT</name>
<dbReference type="InterPro" id="IPR041679">
    <property type="entry name" value="DNA2/NAM7-like_C"/>
</dbReference>
<evidence type="ECO:0000259" key="7">
    <source>
        <dbReference type="Pfam" id="PF13086"/>
    </source>
</evidence>
<evidence type="ECO:0000313" key="9">
    <source>
        <dbReference type="EMBL" id="KAB7888649.1"/>
    </source>
</evidence>
<dbReference type="RefSeq" id="WP_152188404.1">
    <property type="nucleotide sequence ID" value="NZ_WFKI01000006.1"/>
</dbReference>
<dbReference type="GO" id="GO:0005524">
    <property type="term" value="F:ATP binding"/>
    <property type="evidence" value="ECO:0007669"/>
    <property type="project" value="UniProtKB-KW"/>
</dbReference>
<dbReference type="SUPFAM" id="SSF52540">
    <property type="entry name" value="P-loop containing nucleoside triphosphate hydrolases"/>
    <property type="match status" value="1"/>
</dbReference>
<keyword evidence="2" id="KW-0547">Nucleotide-binding</keyword>
<evidence type="ECO:0000313" key="12">
    <source>
        <dbReference type="Proteomes" id="UP000472839"/>
    </source>
</evidence>
<dbReference type="InterPro" id="IPR047187">
    <property type="entry name" value="SF1_C_Upf1"/>
</dbReference>
<sequence length="844" mass="98449">MKLHGNLIFINGLNKTDEIESISSLEEEKVKIKFYKNNTVYSYTRRNVTIEKNILNNKNASNVLEYLKRLAQNIDTENDFLFNQYEKMTQLSEKSALSKYLNQAKIDSFENKSPIIFPFGFNLSQEFAISKALTNQVSIIEGPPGTGKTQTILNIIANVSMQNKTVAIVSNNNAATMNVFDKLTKYDLSFISAFLGNNKNKDEFFANQNLTYPQFDELNNSNITFEDLEKEVIKDTHSLKEMLSAQNEVALLKQEFEELELEKKYFSEFYEKREIKAKKYANLEKFDYSKILSLWADFEYLQTRNKKISFFFKLKNIFKYGILSFSFYNYSIDTIIALLQSTFYIVKEKALKKQITILEKKLQEFNFETNMDLHSKKSMHLFKSYLSKRYKLSNKRKRFDKDILWKDFKTFIEEYPIILSTTHSLRNSTGKGFLYDYLIIDESSQVDIVAGSLALSCAKNVVIVGDLKQLPHIVSSETSVIINSIYNKYKLNPFYHYNNNLLLSITNILKDAPKTLLKEHYRCHPKIIGFCNKKFYNNELIILTKARIENDIPLVLYNTVVGNHARGTYNQRQIDVITNEILPYIGNNNVGIVSPFRKQVNELIKEVNKNSGIEVDTVHKFQGREKNTIIITTVVDGKNEFADDLNLLNVAISRAIDKLYVVLSDNEENKNMKDLIDYIKYNNFDIKESRIYSIFDLLYKNYAPYLNNYLEKMKHVSAYKSENLMNIVIENILKKIEFQHLRFVLNISLNRIIKDTSLLNEEELTFVKNPWSHIDFIIYSTITKLPILAIEVDGYAFHENNSKQLKRDKIKNCILRKSNIPLIRFPTNGSQEEEKLFKLLKELV</sequence>
<dbReference type="AlphaFoldDB" id="A0A6L4WSP8"/>
<feature type="domain" description="DNA2/NAM7 helicase helicase" evidence="7">
    <location>
        <begin position="347"/>
        <end position="477"/>
    </location>
</feature>
<comment type="similarity">
    <text evidence="1">Belongs to the DNA2/NAM7 helicase family.</text>
</comment>
<evidence type="ECO:0000256" key="5">
    <source>
        <dbReference type="ARBA" id="ARBA00022840"/>
    </source>
</evidence>
<dbReference type="Pfam" id="PF13087">
    <property type="entry name" value="AAA_12"/>
    <property type="match status" value="1"/>
</dbReference>
<evidence type="ECO:0000256" key="3">
    <source>
        <dbReference type="ARBA" id="ARBA00022801"/>
    </source>
</evidence>